<feature type="region of interest" description="Disordered" evidence="1">
    <location>
        <begin position="1"/>
        <end position="26"/>
    </location>
</feature>
<reference evidence="2 3" key="1">
    <citation type="journal article" date="2018" name="Front. Plant Sci.">
        <title>Red Clover (Trifolium pratense) and Zigzag Clover (T. medium) - A Picture of Genomic Similarities and Differences.</title>
        <authorList>
            <person name="Dluhosova J."/>
            <person name="Istvanek J."/>
            <person name="Nedelnik J."/>
            <person name="Repkova J."/>
        </authorList>
    </citation>
    <scope>NUCLEOTIDE SEQUENCE [LARGE SCALE GENOMIC DNA]</scope>
    <source>
        <strain evidence="3">cv. 10/8</strain>
        <tissue evidence="2">Leaf</tissue>
    </source>
</reference>
<feature type="non-terminal residue" evidence="2">
    <location>
        <position position="26"/>
    </location>
</feature>
<accession>A0A392UMR4</accession>
<dbReference type="EMBL" id="LXQA010854903">
    <property type="protein sequence ID" value="MCI74168.1"/>
    <property type="molecule type" value="Genomic_DNA"/>
</dbReference>
<comment type="caution">
    <text evidence="2">The sequence shown here is derived from an EMBL/GenBank/DDBJ whole genome shotgun (WGS) entry which is preliminary data.</text>
</comment>
<keyword evidence="3" id="KW-1185">Reference proteome</keyword>
<organism evidence="2 3">
    <name type="scientific">Trifolium medium</name>
    <dbReference type="NCBI Taxonomy" id="97028"/>
    <lineage>
        <taxon>Eukaryota</taxon>
        <taxon>Viridiplantae</taxon>
        <taxon>Streptophyta</taxon>
        <taxon>Embryophyta</taxon>
        <taxon>Tracheophyta</taxon>
        <taxon>Spermatophyta</taxon>
        <taxon>Magnoliopsida</taxon>
        <taxon>eudicotyledons</taxon>
        <taxon>Gunneridae</taxon>
        <taxon>Pentapetalae</taxon>
        <taxon>rosids</taxon>
        <taxon>fabids</taxon>
        <taxon>Fabales</taxon>
        <taxon>Fabaceae</taxon>
        <taxon>Papilionoideae</taxon>
        <taxon>50 kb inversion clade</taxon>
        <taxon>NPAAA clade</taxon>
        <taxon>Hologalegina</taxon>
        <taxon>IRL clade</taxon>
        <taxon>Trifolieae</taxon>
        <taxon>Trifolium</taxon>
    </lineage>
</organism>
<evidence type="ECO:0000313" key="3">
    <source>
        <dbReference type="Proteomes" id="UP000265520"/>
    </source>
</evidence>
<dbReference type="Proteomes" id="UP000265520">
    <property type="component" value="Unassembled WGS sequence"/>
</dbReference>
<evidence type="ECO:0000256" key="1">
    <source>
        <dbReference type="SAM" id="MobiDB-lite"/>
    </source>
</evidence>
<evidence type="ECO:0000313" key="2">
    <source>
        <dbReference type="EMBL" id="MCI74168.1"/>
    </source>
</evidence>
<sequence>MFPKPEEDSHLVSSKEVRKSLSEQAE</sequence>
<protein>
    <submittedName>
        <fullName evidence="2">Uncharacterized protein</fullName>
    </submittedName>
</protein>
<dbReference type="AlphaFoldDB" id="A0A392UMR4"/>
<proteinExistence type="predicted"/>
<name>A0A392UMR4_9FABA</name>